<protein>
    <submittedName>
        <fullName evidence="15">Cytochrome P450</fullName>
    </submittedName>
</protein>
<comment type="pathway">
    <text evidence="3">Secondary metabolite biosynthesis; terpenoid biosynthesis.</text>
</comment>
<evidence type="ECO:0000256" key="8">
    <source>
        <dbReference type="ARBA" id="ARBA00022989"/>
    </source>
</evidence>
<dbReference type="InterPro" id="IPR036396">
    <property type="entry name" value="Cyt_P450_sf"/>
</dbReference>
<dbReference type="AlphaFoldDB" id="A0AAW0DLV4"/>
<keyword evidence="16" id="KW-1185">Reference proteome</keyword>
<dbReference type="GO" id="GO:0016705">
    <property type="term" value="F:oxidoreductase activity, acting on paired donors, with incorporation or reduction of molecular oxygen"/>
    <property type="evidence" value="ECO:0007669"/>
    <property type="project" value="InterPro"/>
</dbReference>
<accession>A0AAW0DLV4</accession>
<keyword evidence="10 13" id="KW-0408">Iron</keyword>
<dbReference type="EMBL" id="JAWWNJ010000006">
    <property type="protein sequence ID" value="KAK7053721.1"/>
    <property type="molecule type" value="Genomic_DNA"/>
</dbReference>
<evidence type="ECO:0000256" key="10">
    <source>
        <dbReference type="ARBA" id="ARBA00023004"/>
    </source>
</evidence>
<dbReference type="GO" id="GO:0016020">
    <property type="term" value="C:membrane"/>
    <property type="evidence" value="ECO:0007669"/>
    <property type="project" value="UniProtKB-SubCell"/>
</dbReference>
<evidence type="ECO:0000256" key="12">
    <source>
        <dbReference type="ARBA" id="ARBA00023136"/>
    </source>
</evidence>
<evidence type="ECO:0000256" key="2">
    <source>
        <dbReference type="ARBA" id="ARBA00004370"/>
    </source>
</evidence>
<dbReference type="PANTHER" id="PTHR24305:SF166">
    <property type="entry name" value="CYTOCHROME P450 12A4, MITOCHONDRIAL-RELATED"/>
    <property type="match status" value="1"/>
</dbReference>
<evidence type="ECO:0000256" key="7">
    <source>
        <dbReference type="ARBA" id="ARBA00022723"/>
    </source>
</evidence>
<dbReference type="InterPro" id="IPR002401">
    <property type="entry name" value="Cyt_P450_E_grp-I"/>
</dbReference>
<dbReference type="GO" id="GO:0020037">
    <property type="term" value="F:heme binding"/>
    <property type="evidence" value="ECO:0007669"/>
    <property type="project" value="InterPro"/>
</dbReference>
<keyword evidence="6 14" id="KW-0812">Transmembrane</keyword>
<dbReference type="PANTHER" id="PTHR24305">
    <property type="entry name" value="CYTOCHROME P450"/>
    <property type="match status" value="1"/>
</dbReference>
<evidence type="ECO:0000256" key="14">
    <source>
        <dbReference type="SAM" id="Phobius"/>
    </source>
</evidence>
<evidence type="ECO:0000256" key="6">
    <source>
        <dbReference type="ARBA" id="ARBA00022692"/>
    </source>
</evidence>
<evidence type="ECO:0000256" key="3">
    <source>
        <dbReference type="ARBA" id="ARBA00004721"/>
    </source>
</evidence>
<feature type="transmembrane region" description="Helical" evidence="14">
    <location>
        <begin position="21"/>
        <end position="43"/>
    </location>
</feature>
<evidence type="ECO:0000256" key="13">
    <source>
        <dbReference type="PIRSR" id="PIRSR602401-1"/>
    </source>
</evidence>
<comment type="similarity">
    <text evidence="4">Belongs to the cytochrome P450 family.</text>
</comment>
<dbReference type="PRINTS" id="PR00463">
    <property type="entry name" value="EP450I"/>
</dbReference>
<dbReference type="Proteomes" id="UP001362999">
    <property type="component" value="Unassembled WGS sequence"/>
</dbReference>
<keyword evidence="11" id="KW-0503">Monooxygenase</keyword>
<keyword evidence="8 14" id="KW-1133">Transmembrane helix</keyword>
<keyword evidence="7 13" id="KW-0479">Metal-binding</keyword>
<evidence type="ECO:0000256" key="11">
    <source>
        <dbReference type="ARBA" id="ARBA00023033"/>
    </source>
</evidence>
<evidence type="ECO:0000256" key="4">
    <source>
        <dbReference type="ARBA" id="ARBA00010617"/>
    </source>
</evidence>
<dbReference type="InterPro" id="IPR001128">
    <property type="entry name" value="Cyt_P450"/>
</dbReference>
<proteinExistence type="inferred from homology"/>
<evidence type="ECO:0000256" key="9">
    <source>
        <dbReference type="ARBA" id="ARBA00023002"/>
    </source>
</evidence>
<dbReference type="Gene3D" id="1.10.630.10">
    <property type="entry name" value="Cytochrome P450"/>
    <property type="match status" value="1"/>
</dbReference>
<dbReference type="InterPro" id="IPR050121">
    <property type="entry name" value="Cytochrome_P450_monoxygenase"/>
</dbReference>
<dbReference type="PRINTS" id="PR00385">
    <property type="entry name" value="P450"/>
</dbReference>
<comment type="cofactor">
    <cofactor evidence="1 13">
        <name>heme</name>
        <dbReference type="ChEBI" id="CHEBI:30413"/>
    </cofactor>
</comment>
<evidence type="ECO:0000256" key="5">
    <source>
        <dbReference type="ARBA" id="ARBA00022617"/>
    </source>
</evidence>
<keyword evidence="5 13" id="KW-0349">Heme</keyword>
<reference evidence="15 16" key="1">
    <citation type="journal article" date="2024" name="J Genomics">
        <title>Draft genome sequencing and assembly of Favolaschia claudopus CIRM-BRFM 2984 isolated from oak limbs.</title>
        <authorList>
            <person name="Navarro D."/>
            <person name="Drula E."/>
            <person name="Chaduli D."/>
            <person name="Cazenave R."/>
            <person name="Ahrendt S."/>
            <person name="Wang J."/>
            <person name="Lipzen A."/>
            <person name="Daum C."/>
            <person name="Barry K."/>
            <person name="Grigoriev I.V."/>
            <person name="Favel A."/>
            <person name="Rosso M.N."/>
            <person name="Martin F."/>
        </authorList>
    </citation>
    <scope>NUCLEOTIDE SEQUENCE [LARGE SCALE GENOMIC DNA]</scope>
    <source>
        <strain evidence="15 16">CIRM-BRFM 2984</strain>
    </source>
</reference>
<evidence type="ECO:0000313" key="15">
    <source>
        <dbReference type="EMBL" id="KAK7053721.1"/>
    </source>
</evidence>
<evidence type="ECO:0000313" key="16">
    <source>
        <dbReference type="Proteomes" id="UP001362999"/>
    </source>
</evidence>
<dbReference type="GO" id="GO:0004497">
    <property type="term" value="F:monooxygenase activity"/>
    <property type="evidence" value="ECO:0007669"/>
    <property type="project" value="UniProtKB-KW"/>
</dbReference>
<dbReference type="SUPFAM" id="SSF48264">
    <property type="entry name" value="Cytochrome P450"/>
    <property type="match status" value="1"/>
</dbReference>
<keyword evidence="9" id="KW-0560">Oxidoreductase</keyword>
<comment type="subcellular location">
    <subcellularLocation>
        <location evidence="2">Membrane</location>
    </subcellularLocation>
</comment>
<gene>
    <name evidence="15" type="ORF">R3P38DRAFT_3576953</name>
</gene>
<keyword evidence="12 14" id="KW-0472">Membrane</keyword>
<sequence>MLGRCRNLMDTQDRLILLASLWLVYTLALLLISWASLTVFHALRRALYTTRLPSAPRSAARCRDITHLAERYGPVFSIPASRFTNRIVLCDPTAIAHFYANAPTVYRLTPSARKSVRNQAGQGLTWADADQHSLHRQALAPMFSHAAVAEHYFPVFYSMASKMRQMWDDALPSRPRGIIVDIQHWYVSNELDSLGVAGFQHNFDSLKGSFCTVTAAFYVLRTEDTKTFPGIISRLASSFPILRHIPTARNRLMQDFQRCIRDVAEEVLRRDASKGNSGNKSMLGLLIKSLAEHPGGEYRLSHAEVVSQVCLWIFVELAKNPDIQDKLRQELHQVDDIQYRDLAELPYLRAVVNEGLRLHPPTAETTRMAATDDIIPLSSPILVDSDTVGSISVAKGTLVTAPIQYINTSETFWGAGADKFDPGRWWQDQSNNSFPGNRHLAFGDGPRNCRIVCNRGQLYALLSGWTTNCHRDNRRDTSSTEDGRP</sequence>
<evidence type="ECO:0000256" key="1">
    <source>
        <dbReference type="ARBA" id="ARBA00001971"/>
    </source>
</evidence>
<dbReference type="Pfam" id="PF00067">
    <property type="entry name" value="p450"/>
    <property type="match status" value="1"/>
</dbReference>
<dbReference type="GO" id="GO:0005506">
    <property type="term" value="F:iron ion binding"/>
    <property type="evidence" value="ECO:0007669"/>
    <property type="project" value="InterPro"/>
</dbReference>
<organism evidence="15 16">
    <name type="scientific">Favolaschia claudopus</name>
    <dbReference type="NCBI Taxonomy" id="2862362"/>
    <lineage>
        <taxon>Eukaryota</taxon>
        <taxon>Fungi</taxon>
        <taxon>Dikarya</taxon>
        <taxon>Basidiomycota</taxon>
        <taxon>Agaricomycotina</taxon>
        <taxon>Agaricomycetes</taxon>
        <taxon>Agaricomycetidae</taxon>
        <taxon>Agaricales</taxon>
        <taxon>Marasmiineae</taxon>
        <taxon>Mycenaceae</taxon>
        <taxon>Favolaschia</taxon>
    </lineage>
</organism>
<comment type="caution">
    <text evidence="15">The sequence shown here is derived from an EMBL/GenBank/DDBJ whole genome shotgun (WGS) entry which is preliminary data.</text>
</comment>
<feature type="binding site" description="axial binding residue" evidence="13">
    <location>
        <position position="449"/>
    </location>
    <ligand>
        <name>heme</name>
        <dbReference type="ChEBI" id="CHEBI:30413"/>
    </ligand>
    <ligandPart>
        <name>Fe</name>
        <dbReference type="ChEBI" id="CHEBI:18248"/>
    </ligandPart>
</feature>
<name>A0AAW0DLV4_9AGAR</name>